<comment type="subcellular location">
    <subcellularLocation>
        <location evidence="6">Cell membrane</location>
        <topology evidence="6">Multi-pass membrane protein</topology>
    </subcellularLocation>
    <subcellularLocation>
        <location evidence="1">Membrane</location>
        <topology evidence="1">Multi-pass membrane protein</topology>
    </subcellularLocation>
</comment>
<evidence type="ECO:0000256" key="2">
    <source>
        <dbReference type="ARBA" id="ARBA00022692"/>
    </source>
</evidence>
<keyword evidence="6" id="KW-0868">Chloride</keyword>
<keyword evidence="8" id="KW-1185">Reference proteome</keyword>
<dbReference type="Proteomes" id="UP000835052">
    <property type="component" value="Unassembled WGS sequence"/>
</dbReference>
<dbReference type="GO" id="GO:0005886">
    <property type="term" value="C:plasma membrane"/>
    <property type="evidence" value="ECO:0007669"/>
    <property type="project" value="UniProtKB-SubCell"/>
</dbReference>
<evidence type="ECO:0000313" key="8">
    <source>
        <dbReference type="Proteomes" id="UP000835052"/>
    </source>
</evidence>
<accession>A0A8S1HX13</accession>
<gene>
    <name evidence="7" type="ORF">CAUJ_LOCUS15137</name>
</gene>
<sequence length="61" mass="7448">MTISYSGNFLRLLLRWKGSIWRTAWKELVVYLVFYFAVRYFYLAGIDFIDDDEDDRKKNEV</sequence>
<name>A0A8S1HX13_9PELO</name>
<evidence type="ECO:0000256" key="1">
    <source>
        <dbReference type="ARBA" id="ARBA00004141"/>
    </source>
</evidence>
<comment type="caution">
    <text evidence="7">The sequence shown here is derived from an EMBL/GenBank/DDBJ whole genome shotgun (WGS) entry which is preliminary data.</text>
</comment>
<reference evidence="7" key="1">
    <citation type="submission" date="2020-10" db="EMBL/GenBank/DDBJ databases">
        <authorList>
            <person name="Kikuchi T."/>
        </authorList>
    </citation>
    <scope>NUCLEOTIDE SEQUENCE</scope>
    <source>
        <strain evidence="7">NKZ352</strain>
    </source>
</reference>
<dbReference type="GO" id="GO:0005254">
    <property type="term" value="F:chloride channel activity"/>
    <property type="evidence" value="ECO:0007669"/>
    <property type="project" value="UniProtKB-KW"/>
</dbReference>
<dbReference type="PANTHER" id="PTHR10736">
    <property type="entry name" value="BESTROPHIN"/>
    <property type="match status" value="1"/>
</dbReference>
<feature type="transmembrane region" description="Helical" evidence="6">
    <location>
        <begin position="28"/>
        <end position="49"/>
    </location>
</feature>
<keyword evidence="6" id="KW-0869">Chloride channel</keyword>
<evidence type="ECO:0000256" key="6">
    <source>
        <dbReference type="RuleBase" id="RU363126"/>
    </source>
</evidence>
<evidence type="ECO:0000256" key="5">
    <source>
        <dbReference type="ARBA" id="ARBA00034769"/>
    </source>
</evidence>
<dbReference type="OrthoDB" id="201595at2759"/>
<dbReference type="AlphaFoldDB" id="A0A8S1HX13"/>
<dbReference type="PANTHER" id="PTHR10736:SF28">
    <property type="entry name" value="BESTROPHIN HOMOLOG 13"/>
    <property type="match status" value="1"/>
</dbReference>
<feature type="non-terminal residue" evidence="7">
    <location>
        <position position="61"/>
    </location>
</feature>
<keyword evidence="4 6" id="KW-0472">Membrane</keyword>
<dbReference type="InterPro" id="IPR000615">
    <property type="entry name" value="Bestrophin"/>
</dbReference>
<keyword evidence="6" id="KW-0813">Transport</keyword>
<keyword evidence="2 6" id="KW-0812">Transmembrane</keyword>
<keyword evidence="6" id="KW-0407">Ion channel</keyword>
<dbReference type="GO" id="GO:0034707">
    <property type="term" value="C:chloride channel complex"/>
    <property type="evidence" value="ECO:0007669"/>
    <property type="project" value="UniProtKB-KW"/>
</dbReference>
<protein>
    <recommendedName>
        <fullName evidence="6">Bestrophin homolog</fullName>
    </recommendedName>
</protein>
<evidence type="ECO:0000313" key="7">
    <source>
        <dbReference type="EMBL" id="CAD6199233.1"/>
    </source>
</evidence>
<keyword evidence="6" id="KW-1003">Cell membrane</keyword>
<proteinExistence type="inferred from homology"/>
<dbReference type="InterPro" id="IPR021134">
    <property type="entry name" value="Bestrophin-like"/>
</dbReference>
<comment type="similarity">
    <text evidence="5 6">Belongs to the anion channel-forming bestrophin (TC 1.A.46) family. Calcium-sensitive chloride channel subfamily.</text>
</comment>
<dbReference type="Pfam" id="PF01062">
    <property type="entry name" value="Bestrophin"/>
    <property type="match status" value="1"/>
</dbReference>
<dbReference type="EMBL" id="CAJGYM010000162">
    <property type="protein sequence ID" value="CAD6199233.1"/>
    <property type="molecule type" value="Genomic_DNA"/>
</dbReference>
<evidence type="ECO:0000256" key="3">
    <source>
        <dbReference type="ARBA" id="ARBA00022989"/>
    </source>
</evidence>
<keyword evidence="6" id="KW-0406">Ion transport</keyword>
<organism evidence="7 8">
    <name type="scientific">Caenorhabditis auriculariae</name>
    <dbReference type="NCBI Taxonomy" id="2777116"/>
    <lineage>
        <taxon>Eukaryota</taxon>
        <taxon>Metazoa</taxon>
        <taxon>Ecdysozoa</taxon>
        <taxon>Nematoda</taxon>
        <taxon>Chromadorea</taxon>
        <taxon>Rhabditida</taxon>
        <taxon>Rhabditina</taxon>
        <taxon>Rhabditomorpha</taxon>
        <taxon>Rhabditoidea</taxon>
        <taxon>Rhabditidae</taxon>
        <taxon>Peloderinae</taxon>
        <taxon>Caenorhabditis</taxon>
    </lineage>
</organism>
<comment type="function">
    <text evidence="6">Forms chloride channels.</text>
</comment>
<evidence type="ECO:0000256" key="4">
    <source>
        <dbReference type="ARBA" id="ARBA00023136"/>
    </source>
</evidence>
<comment type="caution">
    <text evidence="6">Lacks conserved residue(s) required for the propagation of feature annotation.</text>
</comment>
<keyword evidence="3 6" id="KW-1133">Transmembrane helix</keyword>